<keyword evidence="2" id="KW-1185">Reference proteome</keyword>
<dbReference type="Proteomes" id="UP000271087">
    <property type="component" value="Unassembled WGS sequence"/>
</dbReference>
<sequence>MSTESLYAAVNEVLKKLVAEAIAAEKCMKIVNRTTEKKITSEKMEEILVTAKEELQESVLEGVSQVIHNDEVLEGMVKLKNLIEETPKEIKGMIPTLSKGWRPSGIPSDDIIGHLQPVMTNVETNLLQLRKKLEAEIEANNILFKKRIFYKETESKAQALMREAPFCNHIMRSLP</sequence>
<proteinExistence type="predicted"/>
<evidence type="ECO:0000313" key="2">
    <source>
        <dbReference type="Proteomes" id="UP000271087"/>
    </source>
</evidence>
<dbReference type="EMBL" id="UYRW01003411">
    <property type="protein sequence ID" value="VDK88942.1"/>
    <property type="molecule type" value="Genomic_DNA"/>
</dbReference>
<accession>A0A182EJN1</accession>
<name>A0A182EJN1_ONCOC</name>
<dbReference type="AlphaFoldDB" id="A0A182EJN1"/>
<reference evidence="3" key="1">
    <citation type="submission" date="2016-06" db="UniProtKB">
        <authorList>
            <consortium name="WormBaseParasite"/>
        </authorList>
    </citation>
    <scope>IDENTIFICATION</scope>
</reference>
<dbReference type="OrthoDB" id="5799707at2759"/>
<protein>
    <submittedName>
        <fullName evidence="3">BAR domain-containing protein</fullName>
    </submittedName>
</protein>
<evidence type="ECO:0000313" key="1">
    <source>
        <dbReference type="EMBL" id="VDK88942.1"/>
    </source>
</evidence>
<gene>
    <name evidence="1" type="ORF">NOO_LOCUS8316</name>
</gene>
<dbReference type="WBParaSite" id="nOo.2.0.1.t08316-RA">
    <property type="protein sequence ID" value="nOo.2.0.1.t08316-RA"/>
    <property type="gene ID" value="nOo.2.0.1.g08316"/>
</dbReference>
<reference evidence="1 2" key="2">
    <citation type="submission" date="2018-08" db="EMBL/GenBank/DDBJ databases">
        <authorList>
            <person name="Laetsch R D."/>
            <person name="Stevens L."/>
            <person name="Kumar S."/>
            <person name="Blaxter L. M."/>
        </authorList>
    </citation>
    <scope>NUCLEOTIDE SEQUENCE [LARGE SCALE GENOMIC DNA]</scope>
</reference>
<evidence type="ECO:0000313" key="3">
    <source>
        <dbReference type="WBParaSite" id="nOo.2.0.1.t08316-RA"/>
    </source>
</evidence>
<organism evidence="3">
    <name type="scientific">Onchocerca ochengi</name>
    <name type="common">Filarial nematode worm</name>
    <dbReference type="NCBI Taxonomy" id="42157"/>
    <lineage>
        <taxon>Eukaryota</taxon>
        <taxon>Metazoa</taxon>
        <taxon>Ecdysozoa</taxon>
        <taxon>Nematoda</taxon>
        <taxon>Chromadorea</taxon>
        <taxon>Rhabditida</taxon>
        <taxon>Spirurina</taxon>
        <taxon>Spiruromorpha</taxon>
        <taxon>Filarioidea</taxon>
        <taxon>Onchocercidae</taxon>
        <taxon>Onchocerca</taxon>
    </lineage>
</organism>